<reference evidence="1" key="1">
    <citation type="submission" date="2023-04" db="EMBL/GenBank/DDBJ databases">
        <title>Ambrosiozyma monospora NBRC 1965.</title>
        <authorList>
            <person name="Ichikawa N."/>
            <person name="Sato H."/>
            <person name="Tonouchi N."/>
        </authorList>
    </citation>
    <scope>NUCLEOTIDE SEQUENCE</scope>
    <source>
        <strain evidence="1">NBRC 1965</strain>
    </source>
</reference>
<name>A0A9W6YY90_AMBMO</name>
<organism evidence="1 2">
    <name type="scientific">Ambrosiozyma monospora</name>
    <name type="common">Yeast</name>
    <name type="synonym">Endomycopsis monosporus</name>
    <dbReference type="NCBI Taxonomy" id="43982"/>
    <lineage>
        <taxon>Eukaryota</taxon>
        <taxon>Fungi</taxon>
        <taxon>Dikarya</taxon>
        <taxon>Ascomycota</taxon>
        <taxon>Saccharomycotina</taxon>
        <taxon>Pichiomycetes</taxon>
        <taxon>Pichiales</taxon>
        <taxon>Pichiaceae</taxon>
        <taxon>Ambrosiozyma</taxon>
    </lineage>
</organism>
<dbReference type="Proteomes" id="UP001165063">
    <property type="component" value="Unassembled WGS sequence"/>
</dbReference>
<accession>A0A9W6YY90</accession>
<proteinExistence type="predicted"/>
<evidence type="ECO:0000313" key="2">
    <source>
        <dbReference type="Proteomes" id="UP001165063"/>
    </source>
</evidence>
<sequence>MMKEAIDKTDQVVKDENEKEKDDIVLLTNDDIKQIIQTIIDYEKIDEKDAFFMKWTDEQWNKLAWFLIKQAEKYEQSDATMSDDDMKLDGLDESNAEYPKTLNIVRPACFMSLAAADKDSSQRT</sequence>
<dbReference type="EMBL" id="BSXU01001863">
    <property type="protein sequence ID" value="GMG31819.1"/>
    <property type="molecule type" value="Genomic_DNA"/>
</dbReference>
<gene>
    <name evidence="1" type="ORF">Amon01_000404600</name>
</gene>
<protein>
    <submittedName>
        <fullName evidence="1">Unnamed protein product</fullName>
    </submittedName>
</protein>
<dbReference type="AlphaFoldDB" id="A0A9W6YY90"/>
<keyword evidence="2" id="KW-1185">Reference proteome</keyword>
<comment type="caution">
    <text evidence="1">The sequence shown here is derived from an EMBL/GenBank/DDBJ whole genome shotgun (WGS) entry which is preliminary data.</text>
</comment>
<evidence type="ECO:0000313" key="1">
    <source>
        <dbReference type="EMBL" id="GMG31819.1"/>
    </source>
</evidence>